<dbReference type="InterPro" id="IPR039552">
    <property type="entry name" value="IS66_C"/>
</dbReference>
<dbReference type="KEGG" id="pbh:AAW51_2530"/>
<feature type="domain" description="Transposase IS66 C-terminal" evidence="2">
    <location>
        <begin position="2"/>
        <end position="28"/>
    </location>
</feature>
<reference evidence="3 4" key="1">
    <citation type="submission" date="2015-05" db="EMBL/GenBank/DDBJ databases">
        <authorList>
            <person name="Tang B."/>
            <person name="Yu Y."/>
        </authorList>
    </citation>
    <scope>NUCLEOTIDE SEQUENCE [LARGE SCALE GENOMIC DNA]</scope>
    <source>
        <strain evidence="3 4">DSM 7029</strain>
    </source>
</reference>
<dbReference type="Proteomes" id="UP000035352">
    <property type="component" value="Chromosome"/>
</dbReference>
<proteinExistence type="predicted"/>
<sequence>MSLIQSAKLNDIDPWHYLRDVMERLPTNEEDPPRQVSQAWTHKP</sequence>
<accession>A0A0G3BPA7</accession>
<protein>
    <submittedName>
        <fullName evidence="3">Mobile element protein</fullName>
    </submittedName>
</protein>
<evidence type="ECO:0000313" key="3">
    <source>
        <dbReference type="EMBL" id="AKJ29221.1"/>
    </source>
</evidence>
<evidence type="ECO:0000256" key="1">
    <source>
        <dbReference type="SAM" id="MobiDB-lite"/>
    </source>
</evidence>
<dbReference type="Pfam" id="PF13817">
    <property type="entry name" value="DDE_Tnp_IS66_C"/>
    <property type="match status" value="1"/>
</dbReference>
<keyword evidence="4" id="KW-1185">Reference proteome</keyword>
<dbReference type="AlphaFoldDB" id="A0A0G3BPA7"/>
<dbReference type="EMBL" id="CP011371">
    <property type="protein sequence ID" value="AKJ29221.1"/>
    <property type="molecule type" value="Genomic_DNA"/>
</dbReference>
<evidence type="ECO:0000313" key="4">
    <source>
        <dbReference type="Proteomes" id="UP000035352"/>
    </source>
</evidence>
<organism evidence="3 4">
    <name type="scientific">Caldimonas brevitalea</name>
    <dbReference type="NCBI Taxonomy" id="413882"/>
    <lineage>
        <taxon>Bacteria</taxon>
        <taxon>Pseudomonadati</taxon>
        <taxon>Pseudomonadota</taxon>
        <taxon>Betaproteobacteria</taxon>
        <taxon>Burkholderiales</taxon>
        <taxon>Sphaerotilaceae</taxon>
        <taxon>Caldimonas</taxon>
    </lineage>
</organism>
<name>A0A0G3BPA7_9BURK</name>
<feature type="compositionally biased region" description="Polar residues" evidence="1">
    <location>
        <begin position="35"/>
        <end position="44"/>
    </location>
</feature>
<gene>
    <name evidence="3" type="ORF">AAW51_2530</name>
</gene>
<feature type="region of interest" description="Disordered" evidence="1">
    <location>
        <begin position="25"/>
        <end position="44"/>
    </location>
</feature>
<evidence type="ECO:0000259" key="2">
    <source>
        <dbReference type="Pfam" id="PF13817"/>
    </source>
</evidence>